<proteinExistence type="predicted"/>
<evidence type="ECO:0000259" key="1">
    <source>
        <dbReference type="Pfam" id="PF06974"/>
    </source>
</evidence>
<comment type="caution">
    <text evidence="2">The sequence shown here is derived from an EMBL/GenBank/DDBJ whole genome shotgun (WGS) entry which is preliminary data.</text>
</comment>
<dbReference type="PANTHER" id="PTHR31650">
    <property type="entry name" value="O-ACYLTRANSFERASE (WSD1-LIKE) FAMILY PROTEIN"/>
    <property type="match status" value="1"/>
</dbReference>
<dbReference type="GO" id="GO:0019432">
    <property type="term" value="P:triglyceride biosynthetic process"/>
    <property type="evidence" value="ECO:0007669"/>
    <property type="project" value="TreeGrafter"/>
</dbReference>
<dbReference type="PANTHER" id="PTHR31650:SF1">
    <property type="entry name" value="WAX ESTER SYNTHASE_DIACYLGLYCEROL ACYLTRANSFERASE 4-RELATED"/>
    <property type="match status" value="1"/>
</dbReference>
<feature type="domain" description="O-acyltransferase WSD1 C-terminal" evidence="1">
    <location>
        <begin position="52"/>
        <end position="137"/>
    </location>
</feature>
<dbReference type="GO" id="GO:0005886">
    <property type="term" value="C:plasma membrane"/>
    <property type="evidence" value="ECO:0007669"/>
    <property type="project" value="TreeGrafter"/>
</dbReference>
<dbReference type="AlphaFoldDB" id="A0AA88XAY0"/>
<dbReference type="EMBL" id="JAVXUP010000038">
    <property type="protein sequence ID" value="KAK3041239.1"/>
    <property type="molecule type" value="Genomic_DNA"/>
</dbReference>
<gene>
    <name evidence="2" type="ORF">RJ639_001522</name>
</gene>
<dbReference type="Proteomes" id="UP001188597">
    <property type="component" value="Unassembled WGS sequence"/>
</dbReference>
<dbReference type="InterPro" id="IPR009721">
    <property type="entry name" value="O-acyltransferase_WSD1_C"/>
</dbReference>
<evidence type="ECO:0000313" key="3">
    <source>
        <dbReference type="Proteomes" id="UP001188597"/>
    </source>
</evidence>
<name>A0AA88XAY0_9ASTE</name>
<dbReference type="InterPro" id="IPR045034">
    <property type="entry name" value="O-acyltransferase_WSD1-like"/>
</dbReference>
<keyword evidence="3" id="KW-1185">Reference proteome</keyword>
<sequence length="198" mass="22103">MSSAIDFGIFGVTIIAIYLPQFHLDDTKIDYFARKREGLADMIEKESKVKGGNRINYVLLPFTIAIRDDPFLYIRDAKAVMDRKKLSDEAICTFKYAHLVFKLFGLKPVAAPTHKIVSNTTMAFSNVVGPQEEISFCWTVKEAAEMDLVSLFSYSPEVDASGCSLVSACFRASSASSMSRDFDSPPFFNSNVFIKFAI</sequence>
<accession>A0AA88XAY0</accession>
<organism evidence="2 3">
    <name type="scientific">Escallonia herrerae</name>
    <dbReference type="NCBI Taxonomy" id="1293975"/>
    <lineage>
        <taxon>Eukaryota</taxon>
        <taxon>Viridiplantae</taxon>
        <taxon>Streptophyta</taxon>
        <taxon>Embryophyta</taxon>
        <taxon>Tracheophyta</taxon>
        <taxon>Spermatophyta</taxon>
        <taxon>Magnoliopsida</taxon>
        <taxon>eudicotyledons</taxon>
        <taxon>Gunneridae</taxon>
        <taxon>Pentapetalae</taxon>
        <taxon>asterids</taxon>
        <taxon>campanulids</taxon>
        <taxon>Escalloniales</taxon>
        <taxon>Escalloniaceae</taxon>
        <taxon>Escallonia</taxon>
    </lineage>
</organism>
<dbReference type="GO" id="GO:0008374">
    <property type="term" value="F:O-acyltransferase activity"/>
    <property type="evidence" value="ECO:0007669"/>
    <property type="project" value="InterPro"/>
</dbReference>
<evidence type="ECO:0000313" key="2">
    <source>
        <dbReference type="EMBL" id="KAK3041239.1"/>
    </source>
</evidence>
<reference evidence="2" key="1">
    <citation type="submission" date="2022-12" db="EMBL/GenBank/DDBJ databases">
        <title>Draft genome assemblies for two species of Escallonia (Escalloniales).</title>
        <authorList>
            <person name="Chanderbali A."/>
            <person name="Dervinis C."/>
            <person name="Anghel I."/>
            <person name="Soltis D."/>
            <person name="Soltis P."/>
            <person name="Zapata F."/>
        </authorList>
    </citation>
    <scope>NUCLEOTIDE SEQUENCE</scope>
    <source>
        <strain evidence="2">UCBG64.0493</strain>
        <tissue evidence="2">Leaf</tissue>
    </source>
</reference>
<protein>
    <recommendedName>
        <fullName evidence="1">O-acyltransferase WSD1 C-terminal domain-containing protein</fullName>
    </recommendedName>
</protein>
<dbReference type="Pfam" id="PF06974">
    <property type="entry name" value="WS_DGAT_C"/>
    <property type="match status" value="1"/>
</dbReference>